<dbReference type="InterPro" id="IPR001214">
    <property type="entry name" value="SET_dom"/>
</dbReference>
<dbReference type="PANTHER" id="PTHR46165:SF7">
    <property type="entry name" value="SET AND MYND DOMAIN-CONTAINING PROTEIN 4"/>
    <property type="match status" value="1"/>
</dbReference>
<dbReference type="InterPro" id="IPR044421">
    <property type="entry name" value="SMYD4_SET"/>
</dbReference>
<dbReference type="Gene3D" id="2.170.270.10">
    <property type="entry name" value="SET domain"/>
    <property type="match status" value="1"/>
</dbReference>
<evidence type="ECO:0000256" key="8">
    <source>
        <dbReference type="ARBA" id="ARBA00093635"/>
    </source>
</evidence>
<dbReference type="SUPFAM" id="SSF144232">
    <property type="entry name" value="HIT/MYND zinc finger-like"/>
    <property type="match status" value="1"/>
</dbReference>
<comment type="function">
    <text evidence="7">Protein-lysine N-methyltransferase. Monomethylates PRMT5, modulating its transcriptional activity. May also act as a histone methyltransferase. Plays a critical role in cardiac development. Acts as a key epigenetic regulator of gene expression during cardiac development via its dual activities as a methyltransferase and negative regulator of HDAC1.</text>
</comment>
<dbReference type="PANTHER" id="PTHR46165">
    <property type="entry name" value="SET AND MYND DOMAIN-CONTAINING PROTEIN 4"/>
    <property type="match status" value="1"/>
</dbReference>
<evidence type="ECO:0000256" key="6">
    <source>
        <dbReference type="ARBA" id="ARBA00022833"/>
    </source>
</evidence>
<dbReference type="SUPFAM" id="SSF82199">
    <property type="entry name" value="SET domain"/>
    <property type="match status" value="1"/>
</dbReference>
<proteinExistence type="predicted"/>
<dbReference type="InterPro" id="IPR011990">
    <property type="entry name" value="TPR-like_helical_dom_sf"/>
</dbReference>
<evidence type="ECO:0000313" key="14">
    <source>
        <dbReference type="EMBL" id="TRY63305.1"/>
    </source>
</evidence>
<evidence type="ECO:0000256" key="2">
    <source>
        <dbReference type="ARBA" id="ARBA00022679"/>
    </source>
</evidence>
<keyword evidence="6" id="KW-0862">Zinc</keyword>
<dbReference type="STRING" id="6832.A0A553ND18"/>
<evidence type="ECO:0000256" key="1">
    <source>
        <dbReference type="ARBA" id="ARBA00022603"/>
    </source>
</evidence>
<dbReference type="GO" id="GO:0008757">
    <property type="term" value="F:S-adenosylmethionine-dependent methyltransferase activity"/>
    <property type="evidence" value="ECO:0007669"/>
    <property type="project" value="UniProtKB-ARBA"/>
</dbReference>
<feature type="region of interest" description="Disordered" evidence="11">
    <location>
        <begin position="280"/>
        <end position="415"/>
    </location>
</feature>
<dbReference type="GO" id="GO:0042826">
    <property type="term" value="F:histone deacetylase binding"/>
    <property type="evidence" value="ECO:0007669"/>
    <property type="project" value="TreeGrafter"/>
</dbReference>
<dbReference type="PROSITE" id="PS50280">
    <property type="entry name" value="SET"/>
    <property type="match status" value="1"/>
</dbReference>
<feature type="region of interest" description="Disordered" evidence="11">
    <location>
        <begin position="847"/>
        <end position="867"/>
    </location>
</feature>
<dbReference type="EMBL" id="VCGU01000458">
    <property type="protein sequence ID" value="TRY63305.1"/>
    <property type="molecule type" value="Genomic_DNA"/>
</dbReference>
<keyword evidence="5 10" id="KW-0863">Zinc-finger</keyword>
<protein>
    <recommendedName>
        <fullName evidence="8">Protein-lysine N-methyltransferase SMYD4</fullName>
    </recommendedName>
    <alternativeName>
        <fullName evidence="9">SET and MYND domain-containing protein 4</fullName>
    </alternativeName>
</protein>
<dbReference type="Pfam" id="PF01753">
    <property type="entry name" value="zf-MYND"/>
    <property type="match status" value="1"/>
</dbReference>
<keyword evidence="4" id="KW-0479">Metal-binding</keyword>
<dbReference type="InterPro" id="IPR002893">
    <property type="entry name" value="Znf_MYND"/>
</dbReference>
<keyword evidence="1" id="KW-0489">Methyltransferase</keyword>
<evidence type="ECO:0000259" key="13">
    <source>
        <dbReference type="PROSITE" id="PS50865"/>
    </source>
</evidence>
<feature type="region of interest" description="Disordered" evidence="11">
    <location>
        <begin position="1"/>
        <end position="23"/>
    </location>
</feature>
<dbReference type="Gene3D" id="1.10.220.160">
    <property type="match status" value="1"/>
</dbReference>
<comment type="caution">
    <text evidence="14">The sequence shown here is derived from an EMBL/GenBank/DDBJ whole genome shotgun (WGS) entry which is preliminary data.</text>
</comment>
<dbReference type="Proteomes" id="UP000318571">
    <property type="component" value="Chromosome 10"/>
</dbReference>
<dbReference type="GO" id="GO:0005634">
    <property type="term" value="C:nucleus"/>
    <property type="evidence" value="ECO:0007669"/>
    <property type="project" value="TreeGrafter"/>
</dbReference>
<dbReference type="OrthoDB" id="5945798at2759"/>
<dbReference type="Gene3D" id="1.25.40.10">
    <property type="entry name" value="Tetratricopeptide repeat domain"/>
    <property type="match status" value="1"/>
</dbReference>
<dbReference type="GO" id="GO:0032259">
    <property type="term" value="P:methylation"/>
    <property type="evidence" value="ECO:0007669"/>
    <property type="project" value="UniProtKB-KW"/>
</dbReference>
<evidence type="ECO:0000256" key="5">
    <source>
        <dbReference type="ARBA" id="ARBA00022771"/>
    </source>
</evidence>
<feature type="domain" description="SET" evidence="12">
    <location>
        <begin position="438"/>
        <end position="723"/>
    </location>
</feature>
<dbReference type="PROSITE" id="PS50865">
    <property type="entry name" value="ZF_MYND_2"/>
    <property type="match status" value="1"/>
</dbReference>
<keyword evidence="3" id="KW-0949">S-adenosyl-L-methionine</keyword>
<dbReference type="GO" id="GO:0008170">
    <property type="term" value="F:N-methyltransferase activity"/>
    <property type="evidence" value="ECO:0007669"/>
    <property type="project" value="UniProtKB-ARBA"/>
</dbReference>
<keyword evidence="15" id="KW-1185">Reference proteome</keyword>
<reference evidence="14 15" key="1">
    <citation type="journal article" date="2018" name="Nat. Ecol. Evol.">
        <title>Genomic signatures of mitonuclear coevolution across populations of Tigriopus californicus.</title>
        <authorList>
            <person name="Barreto F.S."/>
            <person name="Watson E.T."/>
            <person name="Lima T.G."/>
            <person name="Willett C.S."/>
            <person name="Edmands S."/>
            <person name="Li W."/>
            <person name="Burton R.S."/>
        </authorList>
    </citation>
    <scope>NUCLEOTIDE SEQUENCE [LARGE SCALE GENOMIC DNA]</scope>
    <source>
        <strain evidence="14 15">San Diego</strain>
    </source>
</reference>
<evidence type="ECO:0000256" key="7">
    <source>
        <dbReference type="ARBA" id="ARBA00093423"/>
    </source>
</evidence>
<dbReference type="AlphaFoldDB" id="A0A553ND18"/>
<dbReference type="Gene3D" id="6.10.140.2220">
    <property type="match status" value="1"/>
</dbReference>
<feature type="compositionally biased region" description="Pro residues" evidence="11">
    <location>
        <begin position="323"/>
        <end position="332"/>
    </location>
</feature>
<sequence length="867" mass="97304">MASHGMKPRQGMPSSITNLQAHAGTDSGPPAVFDWFYEEFLTQVMTTGNLSETLPDEFMKIQTDIDRVAYVMQVRPFVRDFEISDKIGLKSMDKANRYREEGNKLFQSDQAMQSILFYNKALAYAPHPDHDLYPHPEAYRYPQGSASGGKGVQFQDEAKAGHTKSGQKMAASRYESLSLCYANRSAALRKLCQYDDCLKDISRAARFGYPKENLYKLWERKGKCYQGLKKYELAVKCFRQALVSLKESSLSDNQKTLKSQEIQGWIKDLRSTHFFLNFEDGSDMGSDQGSEPPPQLMGATGPIVFVPEPEPKQRKASAMNLPNPEPPAPTPEKPLRRSFRRKKTTSQDKPGTPALGALPSIPSTDGGDNLSLESASNDSPSRPTGTQTSAATSNSPGELVKASSQMSISQISTSSVKPDIEVPDLNYGINPRLPSASNGIDLRFSPDKGRYFVATQDLSPGDVVLREEPYAAVLEAIFRVNHCAYCLKKTATPIPCYECATVQFCCESCRDMSWNEYHSIECGILGYLEPSKYLGKMPHLALRIITKTGMQNLIQQSLVSIPTLKNGEQSTAEAAQNAFFDPTSYRAVHNLATNTDKRSFEDLIKKTSEAIFMSKCLKFNGFFGDKDSATQDTTRVEIFVSSLLLRHLQIAATNGLEMAECILKNNDVTKFDIIPVGGAIFPTMSFFNHSCYANAQRLGYQNFQVVRIVRSVSRGEEVNIDYGFDFYAHPLEARQKRAQNQYHFTCNCKPCRENWPMYNGVANRERKFKVKMTQEVANEIERQASAYMLGMDLLIKLDIPKALPIFRDHLIVMNDLVEHPDARYIDCEEAYKQCLWLENRGYRLPKAGNPNTPTTAPQVAIDHTRYM</sequence>
<evidence type="ECO:0000256" key="11">
    <source>
        <dbReference type="SAM" id="MobiDB-lite"/>
    </source>
</evidence>
<evidence type="ECO:0000313" key="15">
    <source>
        <dbReference type="Proteomes" id="UP000318571"/>
    </source>
</evidence>
<dbReference type="CDD" id="cd10536">
    <property type="entry name" value="SET_SMYD4"/>
    <property type="match status" value="1"/>
</dbReference>
<feature type="domain" description="MYND-type" evidence="13">
    <location>
        <begin position="483"/>
        <end position="522"/>
    </location>
</feature>
<feature type="compositionally biased region" description="Polar residues" evidence="11">
    <location>
        <begin position="371"/>
        <end position="396"/>
    </location>
</feature>
<dbReference type="GO" id="GO:0005737">
    <property type="term" value="C:cytoplasm"/>
    <property type="evidence" value="ECO:0007669"/>
    <property type="project" value="TreeGrafter"/>
</dbReference>
<feature type="compositionally biased region" description="Low complexity" evidence="11">
    <location>
        <begin position="403"/>
        <end position="415"/>
    </location>
</feature>
<dbReference type="InterPro" id="IPR046341">
    <property type="entry name" value="SET_dom_sf"/>
</dbReference>
<dbReference type="InterPro" id="IPR019734">
    <property type="entry name" value="TPR_rpt"/>
</dbReference>
<evidence type="ECO:0000256" key="4">
    <source>
        <dbReference type="ARBA" id="ARBA00022723"/>
    </source>
</evidence>
<organism evidence="14 15">
    <name type="scientific">Tigriopus californicus</name>
    <name type="common">Marine copepod</name>
    <dbReference type="NCBI Taxonomy" id="6832"/>
    <lineage>
        <taxon>Eukaryota</taxon>
        <taxon>Metazoa</taxon>
        <taxon>Ecdysozoa</taxon>
        <taxon>Arthropoda</taxon>
        <taxon>Crustacea</taxon>
        <taxon>Multicrustacea</taxon>
        <taxon>Hexanauplia</taxon>
        <taxon>Copepoda</taxon>
        <taxon>Harpacticoida</taxon>
        <taxon>Harpacticidae</taxon>
        <taxon>Tigriopus</taxon>
    </lineage>
</organism>
<name>A0A553ND18_TIGCA</name>
<evidence type="ECO:0000259" key="12">
    <source>
        <dbReference type="PROSITE" id="PS50280"/>
    </source>
</evidence>
<dbReference type="GO" id="GO:0008276">
    <property type="term" value="F:protein methyltransferase activity"/>
    <property type="evidence" value="ECO:0007669"/>
    <property type="project" value="UniProtKB-ARBA"/>
</dbReference>
<dbReference type="InterPro" id="IPR052097">
    <property type="entry name" value="SET-MYND_domain_protein"/>
</dbReference>
<dbReference type="SMART" id="SM00028">
    <property type="entry name" value="TPR"/>
    <property type="match status" value="3"/>
</dbReference>
<accession>A0A553ND18</accession>
<evidence type="ECO:0000256" key="10">
    <source>
        <dbReference type="PROSITE-ProRule" id="PRU00134"/>
    </source>
</evidence>
<evidence type="ECO:0000256" key="3">
    <source>
        <dbReference type="ARBA" id="ARBA00022691"/>
    </source>
</evidence>
<dbReference type="SUPFAM" id="SSF48452">
    <property type="entry name" value="TPR-like"/>
    <property type="match status" value="1"/>
</dbReference>
<evidence type="ECO:0000256" key="9">
    <source>
        <dbReference type="ARBA" id="ARBA00093680"/>
    </source>
</evidence>
<dbReference type="GO" id="GO:0008270">
    <property type="term" value="F:zinc ion binding"/>
    <property type="evidence" value="ECO:0007669"/>
    <property type="project" value="UniProtKB-KW"/>
</dbReference>
<keyword evidence="2" id="KW-0808">Transferase</keyword>
<dbReference type="OMA" id="ICEYDIT"/>
<gene>
    <name evidence="14" type="ORF">TCAL_02034</name>
</gene>
<dbReference type="Pfam" id="PF00856">
    <property type="entry name" value="SET"/>
    <property type="match status" value="1"/>
</dbReference>